<dbReference type="SUPFAM" id="SSF51905">
    <property type="entry name" value="FAD/NAD(P)-binding domain"/>
    <property type="match status" value="1"/>
</dbReference>
<dbReference type="InterPro" id="IPR050816">
    <property type="entry name" value="Flavin-dep_Halogenase_NPB"/>
</dbReference>
<evidence type="ECO:0000256" key="2">
    <source>
        <dbReference type="PIRSR" id="PIRSR011396-2"/>
    </source>
</evidence>
<accession>A0A2A4AZR3</accession>
<evidence type="ECO:0000256" key="1">
    <source>
        <dbReference type="PIRSR" id="PIRSR011396-1"/>
    </source>
</evidence>
<name>A0A2A4AZR3_9SPHN</name>
<proteinExistence type="predicted"/>
<dbReference type="GO" id="GO:0004497">
    <property type="term" value="F:monooxygenase activity"/>
    <property type="evidence" value="ECO:0007669"/>
    <property type="project" value="InterPro"/>
</dbReference>
<comment type="caution">
    <text evidence="3">The sequence shown here is derived from an EMBL/GenBank/DDBJ whole genome shotgun (WGS) entry which is preliminary data.</text>
</comment>
<feature type="binding site" evidence="2">
    <location>
        <position position="335"/>
    </location>
    <ligand>
        <name>FAD</name>
        <dbReference type="ChEBI" id="CHEBI:57692"/>
    </ligand>
</feature>
<feature type="binding site" evidence="2">
    <location>
        <position position="344"/>
    </location>
    <ligand>
        <name>L-tryptophan</name>
        <dbReference type="ChEBI" id="CHEBI:57912"/>
    </ligand>
</feature>
<dbReference type="RefSeq" id="WP_096343811.1">
    <property type="nucleotide sequence ID" value="NZ_NWMW01000002.1"/>
</dbReference>
<dbReference type="PANTHER" id="PTHR43747">
    <property type="entry name" value="FAD-BINDING PROTEIN"/>
    <property type="match status" value="1"/>
</dbReference>
<gene>
    <name evidence="3" type="ORF">COC42_13505</name>
</gene>
<dbReference type="PANTHER" id="PTHR43747:SF4">
    <property type="entry name" value="FLAVIN-DEPENDENT TRYPTOPHAN HALOGENASE"/>
    <property type="match status" value="1"/>
</dbReference>
<evidence type="ECO:0000313" key="4">
    <source>
        <dbReference type="Proteomes" id="UP000218366"/>
    </source>
</evidence>
<keyword evidence="4" id="KW-1185">Reference proteome</keyword>
<feature type="binding site" evidence="2">
    <location>
        <position position="82"/>
    </location>
    <ligand>
        <name>7-chloro-L-tryptophan</name>
        <dbReference type="ChEBI" id="CHEBI:58713"/>
    </ligand>
</feature>
<dbReference type="Proteomes" id="UP000218366">
    <property type="component" value="Unassembled WGS sequence"/>
</dbReference>
<keyword evidence="2" id="KW-0285">Flavoprotein</keyword>
<dbReference type="Pfam" id="PF04820">
    <property type="entry name" value="Trp_halogenase"/>
    <property type="match status" value="1"/>
</dbReference>
<dbReference type="PIRSF" id="PIRSF011396">
    <property type="entry name" value="Trp_halogenase"/>
    <property type="match status" value="1"/>
</dbReference>
<evidence type="ECO:0000313" key="3">
    <source>
        <dbReference type="EMBL" id="PCD02433.1"/>
    </source>
</evidence>
<dbReference type="GO" id="GO:0000166">
    <property type="term" value="F:nucleotide binding"/>
    <property type="evidence" value="ECO:0007669"/>
    <property type="project" value="UniProtKB-KW"/>
</dbReference>
<keyword evidence="2" id="KW-0274">FAD</keyword>
<dbReference type="InterPro" id="IPR033856">
    <property type="entry name" value="Trp_halogen"/>
</dbReference>
<feature type="active site" evidence="1">
    <location>
        <position position="82"/>
    </location>
</feature>
<dbReference type="EMBL" id="NWMW01000002">
    <property type="protein sequence ID" value="PCD02433.1"/>
    <property type="molecule type" value="Genomic_DNA"/>
</dbReference>
<dbReference type="OrthoDB" id="462203at2"/>
<protein>
    <submittedName>
        <fullName evidence="3">Tryptophan halogenase</fullName>
    </submittedName>
</protein>
<dbReference type="AlphaFoldDB" id="A0A2A4AZR3"/>
<feature type="binding site" evidence="2">
    <location>
        <begin position="16"/>
        <end position="19"/>
    </location>
    <ligand>
        <name>FAD</name>
        <dbReference type="ChEBI" id="CHEBI:57692"/>
    </ligand>
</feature>
<feature type="binding site" evidence="2">
    <location>
        <position position="348"/>
    </location>
    <ligand>
        <name>FAD</name>
        <dbReference type="ChEBI" id="CHEBI:57692"/>
    </ligand>
</feature>
<organism evidence="3 4">
    <name type="scientific">Sphingomonas spermidinifaciens</name>
    <dbReference type="NCBI Taxonomy" id="1141889"/>
    <lineage>
        <taxon>Bacteria</taxon>
        <taxon>Pseudomonadati</taxon>
        <taxon>Pseudomonadota</taxon>
        <taxon>Alphaproteobacteria</taxon>
        <taxon>Sphingomonadales</taxon>
        <taxon>Sphingomonadaceae</taxon>
        <taxon>Sphingomonas</taxon>
    </lineage>
</organism>
<keyword evidence="2" id="KW-0547">Nucleotide-binding</keyword>
<dbReference type="Gene3D" id="3.50.50.60">
    <property type="entry name" value="FAD/NAD(P)-binding domain"/>
    <property type="match status" value="1"/>
</dbReference>
<reference evidence="3 4" key="1">
    <citation type="submission" date="2017-09" db="EMBL/GenBank/DDBJ databases">
        <title>Sphingomonas spermidinifaciens 9NM-10, whole genome shotgun sequence.</title>
        <authorList>
            <person name="Feng G."/>
            <person name="Zhu H."/>
        </authorList>
    </citation>
    <scope>NUCLEOTIDE SEQUENCE [LARGE SCALE GENOMIC DNA]</scope>
    <source>
        <strain evidence="3 4">9NM-10</strain>
    </source>
</reference>
<sequence>MTDRCEPIRSIVIVGGGTAGWMSAAYLARRLSHLPIAITVVDSAEIGTVGVGEATVPAIRDFLAAVELGEPDVLAATEGTIKYGIRFEGWGGEGHGFFHPFGLYGVPANGVAFHQYWLKLRAAGHDLPLGDYCLATQLAERGLFLPPSTQPGSDLGVFNFALHFDATRFAHLLRRLSLANGVAHIDGRIVDVERDDEGVRSVRLADGRAVESDLWIDCSGFRSLLLGEAMGVPYVDWRRWLPCDRAIAIPCRSARVHRPFTTATAHAAGWRWHIPLQHRVGNGIVYSGAHLSDEDAETRLRSTLEGEPIAEPNRLRFVTGHRARFWAGNVVGVGLSSGFLEPLESTSIVLVQSALERFVALFPDRGGDPRLAATYNRQSVLEFERIRDFILLHYWANHRTGEPFWDANRALELPDSLAERIDAWRAGGVFVRREWDTFQDPSWLSIYAGFELLPERVSPLADQMGESELLTALARMREAIDRAARTAEPHADFLARQRASAA</sequence>
<dbReference type="InterPro" id="IPR006905">
    <property type="entry name" value="Flavin_halogenase"/>
</dbReference>
<dbReference type="InterPro" id="IPR036188">
    <property type="entry name" value="FAD/NAD-bd_sf"/>
</dbReference>